<dbReference type="Gene3D" id="3.30.43.10">
    <property type="entry name" value="Uridine Diphospho-n-acetylenolpyruvylglucosamine Reductase, domain 2"/>
    <property type="match status" value="1"/>
</dbReference>
<keyword evidence="5" id="KW-1185">Reference proteome</keyword>
<dbReference type="InterPro" id="IPR051312">
    <property type="entry name" value="Diverse_Substr_Oxidored"/>
</dbReference>
<evidence type="ECO:0000259" key="3">
    <source>
        <dbReference type="PROSITE" id="PS51387"/>
    </source>
</evidence>
<sequence length="293" mass="29856">MNYHSPASFAEASRIAADASGITRFLAGGTDVLVQLRADIVTPDTLIDIKKIPGTGAITRNADGSWTLGVAVPGAELGEHAGLVADWPGVVEAMNLVGSTQVQGRATLTGNLCNGSPAADSVPAMVAASMTATVTGPNGDRTVAVRDIPTGPGKTSLAKGELVSALHIPPRGENAGDAYLRFIPRSEMDIAVVGCAVNLRLDGDTVVEARVSLGAVAPTVLLVEDAAAAIIGSTLDDAALDRLAAAASAACKPINDKRGTIEFRTEVAGVLAKRVARIAYARAKGEIIKGHHG</sequence>
<dbReference type="InterPro" id="IPR016166">
    <property type="entry name" value="FAD-bd_PCMH"/>
</dbReference>
<keyword evidence="1" id="KW-0285">Flavoprotein</keyword>
<dbReference type="Pfam" id="PF00941">
    <property type="entry name" value="FAD_binding_5"/>
    <property type="match status" value="1"/>
</dbReference>
<dbReference type="EMBL" id="JAOWLB010000007">
    <property type="protein sequence ID" value="MCV2889033.1"/>
    <property type="molecule type" value="Genomic_DNA"/>
</dbReference>
<dbReference type="Gene3D" id="3.30.390.50">
    <property type="entry name" value="CO dehydrogenase flavoprotein, C-terminal domain"/>
    <property type="match status" value="1"/>
</dbReference>
<feature type="domain" description="FAD-binding PCMH-type" evidence="3">
    <location>
        <begin position="1"/>
        <end position="173"/>
    </location>
</feature>
<evidence type="ECO:0000313" key="4">
    <source>
        <dbReference type="EMBL" id="MCV2889033.1"/>
    </source>
</evidence>
<protein>
    <submittedName>
        <fullName evidence="4">Xanthine dehydrogenase family protein subunit M</fullName>
    </submittedName>
</protein>
<evidence type="ECO:0000313" key="5">
    <source>
        <dbReference type="Proteomes" id="UP001320899"/>
    </source>
</evidence>
<dbReference type="Pfam" id="PF03450">
    <property type="entry name" value="CO_deh_flav_C"/>
    <property type="match status" value="1"/>
</dbReference>
<proteinExistence type="predicted"/>
<dbReference type="InterPro" id="IPR036318">
    <property type="entry name" value="FAD-bd_PCMH-like_sf"/>
</dbReference>
<dbReference type="PROSITE" id="PS51387">
    <property type="entry name" value="FAD_PCMH"/>
    <property type="match status" value="1"/>
</dbReference>
<dbReference type="Proteomes" id="UP001320899">
    <property type="component" value="Unassembled WGS sequence"/>
</dbReference>
<gene>
    <name evidence="4" type="ORF">OE747_11825</name>
</gene>
<dbReference type="Gene3D" id="3.30.465.10">
    <property type="match status" value="1"/>
</dbReference>
<evidence type="ECO:0000256" key="2">
    <source>
        <dbReference type="ARBA" id="ARBA00022827"/>
    </source>
</evidence>
<dbReference type="InterPro" id="IPR016167">
    <property type="entry name" value="FAD-bd_PCMH_sub1"/>
</dbReference>
<dbReference type="InterPro" id="IPR005107">
    <property type="entry name" value="CO_DH_flav_C"/>
</dbReference>
<evidence type="ECO:0000256" key="1">
    <source>
        <dbReference type="ARBA" id="ARBA00022630"/>
    </source>
</evidence>
<dbReference type="InterPro" id="IPR016169">
    <property type="entry name" value="FAD-bd_PCMH_sub2"/>
</dbReference>
<dbReference type="PANTHER" id="PTHR42659:SF9">
    <property type="entry name" value="XANTHINE DEHYDROGENASE FAD-BINDING SUBUNIT XDHB-RELATED"/>
    <property type="match status" value="1"/>
</dbReference>
<dbReference type="PANTHER" id="PTHR42659">
    <property type="entry name" value="XANTHINE DEHYDROGENASE SUBUNIT C-RELATED"/>
    <property type="match status" value="1"/>
</dbReference>
<comment type="caution">
    <text evidence="4">The sequence shown here is derived from an EMBL/GenBank/DDBJ whole genome shotgun (WGS) entry which is preliminary data.</text>
</comment>
<keyword evidence="2" id="KW-0274">FAD</keyword>
<name>A0ABT3AK58_9RHOB</name>
<accession>A0ABT3AK58</accession>
<dbReference type="InterPro" id="IPR002346">
    <property type="entry name" value="Mopterin_DH_FAD-bd"/>
</dbReference>
<dbReference type="SMART" id="SM01092">
    <property type="entry name" value="CO_deh_flav_C"/>
    <property type="match status" value="1"/>
</dbReference>
<organism evidence="4 5">
    <name type="scientific">Ruegeria aquimaris</name>
    <dbReference type="NCBI Taxonomy" id="2984333"/>
    <lineage>
        <taxon>Bacteria</taxon>
        <taxon>Pseudomonadati</taxon>
        <taxon>Pseudomonadota</taxon>
        <taxon>Alphaproteobacteria</taxon>
        <taxon>Rhodobacterales</taxon>
        <taxon>Roseobacteraceae</taxon>
        <taxon>Ruegeria</taxon>
    </lineage>
</organism>
<dbReference type="SUPFAM" id="SSF55447">
    <property type="entry name" value="CO dehydrogenase flavoprotein C-terminal domain-like"/>
    <property type="match status" value="1"/>
</dbReference>
<dbReference type="RefSeq" id="WP_263828805.1">
    <property type="nucleotide sequence ID" value="NZ_JAOWLB010000007.1"/>
</dbReference>
<dbReference type="InterPro" id="IPR036683">
    <property type="entry name" value="CO_DH_flav_C_dom_sf"/>
</dbReference>
<reference evidence="4 5" key="1">
    <citation type="submission" date="2022-10" db="EMBL/GenBank/DDBJ databases">
        <title>Ruegeria sp. nov., isolated from ocean surface sediments.</title>
        <authorList>
            <person name="He W."/>
            <person name="Xue H.-P."/>
            <person name="Zhang D.-F."/>
        </authorList>
    </citation>
    <scope>NUCLEOTIDE SEQUENCE [LARGE SCALE GENOMIC DNA]</scope>
    <source>
        <strain evidence="4 5">XHP0148</strain>
    </source>
</reference>
<dbReference type="SUPFAM" id="SSF56176">
    <property type="entry name" value="FAD-binding/transporter-associated domain-like"/>
    <property type="match status" value="1"/>
</dbReference>